<keyword evidence="2" id="KW-0805">Transcription regulation</keyword>
<keyword evidence="3" id="KW-0238">DNA-binding</keyword>
<sequence length="255" mass="27801">MRPEDRRHEIVEMLVEQGSATLEALAEHFGVSKMTIHRDLDALEAEGRLRKLRGGATLESSGQFESDFRYRARMAGEEKARIARHAAGFVEPGMSVMVDDGSTSQALAPHLAAIRPLTVITNNLGLISELSGKPGIELIALGGNYASKFNGFFGVLTETALRDLRADMALLSSSAVSGRSAFHQDQEVLGVKRAMIASAARRYLMVDHQKFGRTALHLLADLEDFDGVVTSDALERARAEALRQDGIRLHFAEGD</sequence>
<evidence type="ECO:0000256" key="2">
    <source>
        <dbReference type="ARBA" id="ARBA00023015"/>
    </source>
</evidence>
<dbReference type="InterPro" id="IPR014036">
    <property type="entry name" value="DeoR-like_C"/>
</dbReference>
<evidence type="ECO:0000256" key="4">
    <source>
        <dbReference type="ARBA" id="ARBA00023163"/>
    </source>
</evidence>
<protein>
    <submittedName>
        <fullName evidence="6">DeoR family transcriptional regulator</fullName>
    </submittedName>
</protein>
<dbReference type="InterPro" id="IPR018356">
    <property type="entry name" value="Tscrpt_reg_HTH_DeoR_CS"/>
</dbReference>
<accession>A0A2G1MHN6</accession>
<dbReference type="Gene3D" id="1.10.10.10">
    <property type="entry name" value="Winged helix-like DNA-binding domain superfamily/Winged helix DNA-binding domain"/>
    <property type="match status" value="1"/>
</dbReference>
<dbReference type="Pfam" id="PF08220">
    <property type="entry name" value="HTH_DeoR"/>
    <property type="match status" value="1"/>
</dbReference>
<dbReference type="AlphaFoldDB" id="A0A2G1MHN6"/>
<dbReference type="PANTHER" id="PTHR30363:SF4">
    <property type="entry name" value="GLYCEROL-3-PHOSPHATE REGULON REPRESSOR"/>
    <property type="match status" value="1"/>
</dbReference>
<dbReference type="Proteomes" id="UP000221860">
    <property type="component" value="Unassembled WGS sequence"/>
</dbReference>
<comment type="caution">
    <text evidence="6">The sequence shown here is derived from an EMBL/GenBank/DDBJ whole genome shotgun (WGS) entry which is preliminary data.</text>
</comment>
<reference evidence="6 7" key="1">
    <citation type="submission" date="2017-08" db="EMBL/GenBank/DDBJ databases">
        <title>Draft Genome Sequence of Loktanella cinnabarina Strain XM1, Isolated from Coastal Surface Water.</title>
        <authorList>
            <person name="Ma R."/>
            <person name="Wang J."/>
            <person name="Wang Q."/>
            <person name="Ma Z."/>
            <person name="Li J."/>
            <person name="Chen L."/>
        </authorList>
    </citation>
    <scope>NUCLEOTIDE SEQUENCE [LARGE SCALE GENOMIC DNA]</scope>
    <source>
        <strain evidence="6 7">XM1</strain>
    </source>
</reference>
<dbReference type="SMART" id="SM00420">
    <property type="entry name" value="HTH_DEOR"/>
    <property type="match status" value="1"/>
</dbReference>
<dbReference type="PANTHER" id="PTHR30363">
    <property type="entry name" value="HTH-TYPE TRANSCRIPTIONAL REGULATOR SRLR-RELATED"/>
    <property type="match status" value="1"/>
</dbReference>
<dbReference type="GO" id="GO:0003700">
    <property type="term" value="F:DNA-binding transcription factor activity"/>
    <property type="evidence" value="ECO:0007669"/>
    <property type="project" value="InterPro"/>
</dbReference>
<evidence type="ECO:0000256" key="3">
    <source>
        <dbReference type="ARBA" id="ARBA00023125"/>
    </source>
</evidence>
<keyword evidence="4" id="KW-0804">Transcription</keyword>
<dbReference type="OrthoDB" id="9816363at2"/>
<dbReference type="InterPro" id="IPR037171">
    <property type="entry name" value="NagB/RpiA_transferase-like"/>
</dbReference>
<dbReference type="InterPro" id="IPR050313">
    <property type="entry name" value="Carb_Metab_HTH_regulators"/>
</dbReference>
<proteinExistence type="predicted"/>
<evidence type="ECO:0000259" key="5">
    <source>
        <dbReference type="PROSITE" id="PS51000"/>
    </source>
</evidence>
<dbReference type="SUPFAM" id="SSF100950">
    <property type="entry name" value="NagB/RpiA/CoA transferase-like"/>
    <property type="match status" value="1"/>
</dbReference>
<dbReference type="PROSITE" id="PS51000">
    <property type="entry name" value="HTH_DEOR_2"/>
    <property type="match status" value="1"/>
</dbReference>
<dbReference type="GO" id="GO:0003677">
    <property type="term" value="F:DNA binding"/>
    <property type="evidence" value="ECO:0007669"/>
    <property type="project" value="UniProtKB-KW"/>
</dbReference>
<dbReference type="PRINTS" id="PR00037">
    <property type="entry name" value="HTHLACR"/>
</dbReference>
<name>A0A2G1MHN6_9RHOB</name>
<keyword evidence="1" id="KW-0678">Repressor</keyword>
<evidence type="ECO:0000313" key="7">
    <source>
        <dbReference type="Proteomes" id="UP000221860"/>
    </source>
</evidence>
<dbReference type="Pfam" id="PF00455">
    <property type="entry name" value="DeoRC"/>
    <property type="match status" value="1"/>
</dbReference>
<dbReference type="InterPro" id="IPR036388">
    <property type="entry name" value="WH-like_DNA-bd_sf"/>
</dbReference>
<organism evidence="6 7">
    <name type="scientific">Limimaricola cinnabarinus</name>
    <dbReference type="NCBI Taxonomy" id="1125964"/>
    <lineage>
        <taxon>Bacteria</taxon>
        <taxon>Pseudomonadati</taxon>
        <taxon>Pseudomonadota</taxon>
        <taxon>Alphaproteobacteria</taxon>
        <taxon>Rhodobacterales</taxon>
        <taxon>Paracoccaceae</taxon>
        <taxon>Limimaricola</taxon>
    </lineage>
</organism>
<gene>
    <name evidence="6" type="ORF">CJ301_07455</name>
</gene>
<dbReference type="InterPro" id="IPR036390">
    <property type="entry name" value="WH_DNA-bd_sf"/>
</dbReference>
<evidence type="ECO:0000313" key="6">
    <source>
        <dbReference type="EMBL" id="PHP28204.1"/>
    </source>
</evidence>
<dbReference type="SMART" id="SM01134">
    <property type="entry name" value="DeoRC"/>
    <property type="match status" value="1"/>
</dbReference>
<dbReference type="SUPFAM" id="SSF46785">
    <property type="entry name" value="Winged helix' DNA-binding domain"/>
    <property type="match status" value="1"/>
</dbReference>
<keyword evidence="7" id="KW-1185">Reference proteome</keyword>
<dbReference type="PROSITE" id="PS00894">
    <property type="entry name" value="HTH_DEOR_1"/>
    <property type="match status" value="1"/>
</dbReference>
<dbReference type="InterPro" id="IPR001034">
    <property type="entry name" value="DeoR_HTH"/>
</dbReference>
<dbReference type="EMBL" id="NQWH01000008">
    <property type="protein sequence ID" value="PHP28204.1"/>
    <property type="molecule type" value="Genomic_DNA"/>
</dbReference>
<evidence type="ECO:0000256" key="1">
    <source>
        <dbReference type="ARBA" id="ARBA00022491"/>
    </source>
</evidence>
<dbReference type="RefSeq" id="WP_099275895.1">
    <property type="nucleotide sequence ID" value="NZ_CANMUC010000007.1"/>
</dbReference>
<feature type="domain" description="HTH deoR-type" evidence="5">
    <location>
        <begin position="3"/>
        <end position="58"/>
    </location>
</feature>